<dbReference type="PANTHER" id="PTHR10005:SF25">
    <property type="entry name" value="SNO ONCOGENE, ISOFORM B"/>
    <property type="match status" value="1"/>
</dbReference>
<evidence type="ECO:0000259" key="3">
    <source>
        <dbReference type="SMART" id="SM01046"/>
    </source>
</evidence>
<comment type="caution">
    <text evidence="4">The sequence shown here is derived from an EMBL/GenBank/DDBJ whole genome shotgun (WGS) entry which is preliminary data.</text>
</comment>
<dbReference type="Pfam" id="PF02437">
    <property type="entry name" value="Ski_Sno_DHD"/>
    <property type="match status" value="1"/>
</dbReference>
<dbReference type="Gene3D" id="3.10.390.10">
    <property type="entry name" value="SAND domain-like"/>
    <property type="match status" value="1"/>
</dbReference>
<keyword evidence="5" id="KW-1185">Reference proteome</keyword>
<protein>
    <recommendedName>
        <fullName evidence="3">c-SKI SMAD4-binding domain-containing protein</fullName>
    </recommendedName>
</protein>
<dbReference type="InterPro" id="IPR009061">
    <property type="entry name" value="DNA-bd_dom_put_sf"/>
</dbReference>
<dbReference type="FunFam" id="3.10.260.20:FF:000002">
    <property type="entry name" value="SKI-like oncogene a"/>
    <property type="match status" value="1"/>
</dbReference>
<evidence type="ECO:0000256" key="1">
    <source>
        <dbReference type="ARBA" id="ARBA00009513"/>
    </source>
</evidence>
<dbReference type="Gene3D" id="3.10.260.20">
    <property type="entry name" value="Ski"/>
    <property type="match status" value="1"/>
</dbReference>
<feature type="compositionally biased region" description="Polar residues" evidence="2">
    <location>
        <begin position="630"/>
        <end position="645"/>
    </location>
</feature>
<proteinExistence type="inferred from homology"/>
<feature type="region of interest" description="Disordered" evidence="2">
    <location>
        <begin position="38"/>
        <end position="71"/>
    </location>
</feature>
<dbReference type="InterPro" id="IPR010919">
    <property type="entry name" value="SAND-like_dom_sf"/>
</dbReference>
<sequence length="686" mass="76927">MTDEKFTVMEAGGGSKRLMYTPHLKKVLKSYQASATKSLHGPNSVMGVWQGSESDDTASVSPPNPSSSLISDLTKEKVTSFAATTSETSSLKKAKPNTSQLVTSSAVSKDTQEYDPFIAPPPFPIQQPPIFTPADQTRCEKSETILEGETISCFNVGGEERLCLPQILNTVLRVFSLQQINCVCDTLHIYCSRCNQDQLEVLKATGILPCNAPSCGLITKTDAQRLCAALIDSNPLIVTKSPDMKPPFQVKVYHECFGECHGLYTPDLFQHPLAPCIECVECHALLSPQKFVCHVHHPKETRTCHWGFDVFKWRAYILLEIEQEDDVQFQQALREMKDRFSSKRKILEETCDPTPKRVHVDNCFSYPFGMDPMLIYYYSHPHLWENAFQAYPSVITKDGKTLYIPPESFPHLIQKSMHNLRNRIALTPANVQKLMPMKVPEEQTVFSYHAHKAETISKRPHLKKELDHDSISCFDSEDAYSDTSFSTLSAGTEDGLVSNLDDEDEQLPSTETEFLELKKVLTDVDASLSTKIMSAVESLIAKYRKCLNVAVQGKKLYQMELEKLHYTQRAKVRKLREKNKVLENELQKLRNSTTLINPNITEQSEGQNAKEMTPNPSSPHSPVVEKEDNILTTTITDSNISSKSLTDALPPDEISILPKEVEETVSVSSPSQPKQSPNPETEPLGK</sequence>
<accession>A0AAV1ZA46</accession>
<evidence type="ECO:0000313" key="5">
    <source>
        <dbReference type="Proteomes" id="UP001497382"/>
    </source>
</evidence>
<dbReference type="CDD" id="cd21079">
    <property type="entry name" value="DHD_Ski_Sno"/>
    <property type="match status" value="1"/>
</dbReference>
<feature type="compositionally biased region" description="Polar residues" evidence="2">
    <location>
        <begin position="598"/>
        <end position="607"/>
    </location>
</feature>
<dbReference type="SUPFAM" id="SSF63763">
    <property type="entry name" value="SAND domain-like"/>
    <property type="match status" value="1"/>
</dbReference>
<dbReference type="GO" id="GO:0005737">
    <property type="term" value="C:cytoplasm"/>
    <property type="evidence" value="ECO:0007669"/>
    <property type="project" value="TreeGrafter"/>
</dbReference>
<feature type="domain" description="c-SKI SMAD4-binding" evidence="3">
    <location>
        <begin position="251"/>
        <end position="341"/>
    </location>
</feature>
<dbReference type="PANTHER" id="PTHR10005">
    <property type="entry name" value="SKI ONCOGENE-RELATED"/>
    <property type="match status" value="1"/>
</dbReference>
<dbReference type="InterPro" id="IPR037000">
    <property type="entry name" value="Ski_DNA-bd_sf"/>
</dbReference>
<feature type="compositionally biased region" description="Low complexity" evidence="2">
    <location>
        <begin position="664"/>
        <end position="679"/>
    </location>
</feature>
<name>A0AAV1ZA46_9ARAC</name>
<reference evidence="4 5" key="1">
    <citation type="submission" date="2024-04" db="EMBL/GenBank/DDBJ databases">
        <authorList>
            <person name="Rising A."/>
            <person name="Reimegard J."/>
            <person name="Sonavane S."/>
            <person name="Akerstrom W."/>
            <person name="Nylinder S."/>
            <person name="Hedman E."/>
            <person name="Kallberg Y."/>
        </authorList>
    </citation>
    <scope>NUCLEOTIDE SEQUENCE [LARGE SCALE GENOMIC DNA]</scope>
</reference>
<dbReference type="SUPFAM" id="SSF46955">
    <property type="entry name" value="Putative DNA-binding domain"/>
    <property type="match status" value="1"/>
</dbReference>
<dbReference type="AlphaFoldDB" id="A0AAV1ZA46"/>
<organism evidence="4 5">
    <name type="scientific">Larinioides sclopetarius</name>
    <dbReference type="NCBI Taxonomy" id="280406"/>
    <lineage>
        <taxon>Eukaryota</taxon>
        <taxon>Metazoa</taxon>
        <taxon>Ecdysozoa</taxon>
        <taxon>Arthropoda</taxon>
        <taxon>Chelicerata</taxon>
        <taxon>Arachnida</taxon>
        <taxon>Araneae</taxon>
        <taxon>Araneomorphae</taxon>
        <taxon>Entelegynae</taxon>
        <taxon>Araneoidea</taxon>
        <taxon>Araneidae</taxon>
        <taxon>Larinioides</taxon>
    </lineage>
</organism>
<dbReference type="InterPro" id="IPR003380">
    <property type="entry name" value="SKI/SNO/DAC"/>
</dbReference>
<dbReference type="InterPro" id="IPR014890">
    <property type="entry name" value="c-SKI_SMAD4-bd_dom"/>
</dbReference>
<dbReference type="InterPro" id="IPR023216">
    <property type="entry name" value="Tscrpt_reg_SKI_SnoN"/>
</dbReference>
<dbReference type="EMBL" id="CAXIEN010000034">
    <property type="protein sequence ID" value="CAL1268493.1"/>
    <property type="molecule type" value="Genomic_DNA"/>
</dbReference>
<dbReference type="GO" id="GO:0046332">
    <property type="term" value="F:SMAD binding"/>
    <property type="evidence" value="ECO:0007669"/>
    <property type="project" value="InterPro"/>
</dbReference>
<dbReference type="GO" id="GO:0000981">
    <property type="term" value="F:DNA-binding transcription factor activity, RNA polymerase II-specific"/>
    <property type="evidence" value="ECO:0007669"/>
    <property type="project" value="TreeGrafter"/>
</dbReference>
<gene>
    <name evidence="4" type="ORF">LARSCL_LOCUS4196</name>
</gene>
<dbReference type="Proteomes" id="UP001497382">
    <property type="component" value="Unassembled WGS sequence"/>
</dbReference>
<dbReference type="GO" id="GO:0030514">
    <property type="term" value="P:negative regulation of BMP signaling pathway"/>
    <property type="evidence" value="ECO:0007669"/>
    <property type="project" value="TreeGrafter"/>
</dbReference>
<feature type="compositionally biased region" description="Polar residues" evidence="2">
    <location>
        <begin position="57"/>
        <end position="71"/>
    </location>
</feature>
<feature type="region of interest" description="Disordered" evidence="2">
    <location>
        <begin position="598"/>
        <end position="686"/>
    </location>
</feature>
<comment type="similarity">
    <text evidence="1">Belongs to the SKI family.</text>
</comment>
<dbReference type="Pfam" id="PF08782">
    <property type="entry name" value="c-SKI_SMAD_bind"/>
    <property type="match status" value="1"/>
</dbReference>
<dbReference type="GO" id="GO:0005667">
    <property type="term" value="C:transcription regulator complex"/>
    <property type="evidence" value="ECO:0007669"/>
    <property type="project" value="TreeGrafter"/>
</dbReference>
<evidence type="ECO:0000256" key="2">
    <source>
        <dbReference type="SAM" id="MobiDB-lite"/>
    </source>
</evidence>
<dbReference type="SMART" id="SM01046">
    <property type="entry name" value="c-SKI_SMAD_bind"/>
    <property type="match status" value="1"/>
</dbReference>
<evidence type="ECO:0000313" key="4">
    <source>
        <dbReference type="EMBL" id="CAL1268493.1"/>
    </source>
</evidence>
<dbReference type="GO" id="GO:0005634">
    <property type="term" value="C:nucleus"/>
    <property type="evidence" value="ECO:0007669"/>
    <property type="project" value="TreeGrafter"/>
</dbReference>
<dbReference type="GO" id="GO:0000978">
    <property type="term" value="F:RNA polymerase II cis-regulatory region sequence-specific DNA binding"/>
    <property type="evidence" value="ECO:0007669"/>
    <property type="project" value="TreeGrafter"/>
</dbReference>